<dbReference type="InterPro" id="IPR019309">
    <property type="entry name" value="WASHC3"/>
</dbReference>
<evidence type="ECO:0000259" key="3">
    <source>
        <dbReference type="PROSITE" id="PS51444"/>
    </source>
</evidence>
<dbReference type="InterPro" id="IPR015425">
    <property type="entry name" value="FH2_Formin"/>
</dbReference>
<evidence type="ECO:0000256" key="1">
    <source>
        <dbReference type="SAM" id="MobiDB-lite"/>
    </source>
</evidence>
<organism evidence="4 5">
    <name type="scientific">Chrysophaeum taylorii</name>
    <dbReference type="NCBI Taxonomy" id="2483200"/>
    <lineage>
        <taxon>Eukaryota</taxon>
        <taxon>Sar</taxon>
        <taxon>Stramenopiles</taxon>
        <taxon>Ochrophyta</taxon>
        <taxon>Pelagophyceae</taxon>
        <taxon>Pelagomonadales</taxon>
        <taxon>Pelagomonadaceae</taxon>
        <taxon>Chrysophaeum</taxon>
    </lineage>
</organism>
<reference evidence="4" key="1">
    <citation type="submission" date="2023-01" db="EMBL/GenBank/DDBJ databases">
        <title>Metagenome sequencing of chrysophaentin producing Chrysophaeum taylorii.</title>
        <authorList>
            <person name="Davison J."/>
            <person name="Bewley C."/>
        </authorList>
    </citation>
    <scope>NUCLEOTIDE SEQUENCE</scope>
    <source>
        <strain evidence="4">NIES-1699</strain>
    </source>
</reference>
<feature type="compositionally biased region" description="Basic and acidic residues" evidence="1">
    <location>
        <begin position="344"/>
        <end position="362"/>
    </location>
</feature>
<feature type="region of interest" description="Disordered" evidence="1">
    <location>
        <begin position="564"/>
        <end position="611"/>
    </location>
</feature>
<feature type="compositionally biased region" description="Polar residues" evidence="1">
    <location>
        <begin position="1103"/>
        <end position="1119"/>
    </location>
</feature>
<evidence type="ECO:0008006" key="6">
    <source>
        <dbReference type="Google" id="ProtNLM"/>
    </source>
</evidence>
<dbReference type="PANTHER" id="PTHR46345">
    <property type="entry name" value="INVERTED FORMIN-2"/>
    <property type="match status" value="1"/>
</dbReference>
<feature type="region of interest" description="Disordered" evidence="1">
    <location>
        <begin position="344"/>
        <end position="369"/>
    </location>
</feature>
<feature type="region of interest" description="Disordered" evidence="1">
    <location>
        <begin position="1033"/>
        <end position="1196"/>
    </location>
</feature>
<feature type="compositionally biased region" description="Pro residues" evidence="1">
    <location>
        <begin position="1121"/>
        <end position="1142"/>
    </location>
</feature>
<dbReference type="PROSITE" id="PS51232">
    <property type="entry name" value="GBD_FH3"/>
    <property type="match status" value="1"/>
</dbReference>
<evidence type="ECO:0000259" key="2">
    <source>
        <dbReference type="PROSITE" id="PS51232"/>
    </source>
</evidence>
<dbReference type="InterPro" id="IPR011989">
    <property type="entry name" value="ARM-like"/>
</dbReference>
<feature type="region of interest" description="Disordered" evidence="1">
    <location>
        <begin position="975"/>
        <end position="1009"/>
    </location>
</feature>
<dbReference type="Pfam" id="PF10152">
    <property type="entry name" value="CCDC53"/>
    <property type="match status" value="4"/>
</dbReference>
<dbReference type="Gene3D" id="1.25.10.10">
    <property type="entry name" value="Leucine-rich Repeat Variant"/>
    <property type="match status" value="1"/>
</dbReference>
<dbReference type="InterPro" id="IPR010472">
    <property type="entry name" value="FH3_dom"/>
</dbReference>
<dbReference type="SUPFAM" id="SSF48371">
    <property type="entry name" value="ARM repeat"/>
    <property type="match status" value="1"/>
</dbReference>
<protein>
    <recommendedName>
        <fullName evidence="6">FH2 domain-containing protein</fullName>
    </recommendedName>
</protein>
<feature type="domain" description="FH2" evidence="3">
    <location>
        <begin position="602"/>
        <end position="996"/>
    </location>
</feature>
<feature type="compositionally biased region" description="Basic and acidic residues" evidence="1">
    <location>
        <begin position="975"/>
        <end position="998"/>
    </location>
</feature>
<evidence type="ECO:0000313" key="4">
    <source>
        <dbReference type="EMBL" id="KAJ8611740.1"/>
    </source>
</evidence>
<dbReference type="Proteomes" id="UP001230188">
    <property type="component" value="Unassembled WGS sequence"/>
</dbReference>
<feature type="compositionally biased region" description="Basic and acidic residues" evidence="1">
    <location>
        <begin position="471"/>
        <end position="482"/>
    </location>
</feature>
<dbReference type="Pfam" id="PF02181">
    <property type="entry name" value="FH2"/>
    <property type="match status" value="1"/>
</dbReference>
<comment type="caution">
    <text evidence="4">The sequence shown here is derived from an EMBL/GenBank/DDBJ whole genome shotgun (WGS) entry which is preliminary data.</text>
</comment>
<feature type="compositionally biased region" description="Basic and acidic residues" evidence="1">
    <location>
        <begin position="1057"/>
        <end position="1092"/>
    </location>
</feature>
<dbReference type="SMART" id="SM00498">
    <property type="entry name" value="FH2"/>
    <property type="match status" value="1"/>
</dbReference>
<feature type="domain" description="GBD/FH3" evidence="2">
    <location>
        <begin position="1"/>
        <end position="314"/>
    </location>
</feature>
<feature type="compositionally biased region" description="Low complexity" evidence="1">
    <location>
        <begin position="1041"/>
        <end position="1051"/>
    </location>
</feature>
<dbReference type="EMBL" id="JAQMWT010000064">
    <property type="protein sequence ID" value="KAJ8611740.1"/>
    <property type="molecule type" value="Genomic_DNA"/>
</dbReference>
<dbReference type="AlphaFoldDB" id="A0AAD7UNQ7"/>
<dbReference type="PROSITE" id="PS51444">
    <property type="entry name" value="FH2"/>
    <property type="match status" value="1"/>
</dbReference>
<dbReference type="SMART" id="SM01139">
    <property type="entry name" value="Drf_FH3"/>
    <property type="match status" value="1"/>
</dbReference>
<dbReference type="InterPro" id="IPR014768">
    <property type="entry name" value="GBD/FH3_dom"/>
</dbReference>
<dbReference type="Gene3D" id="1.20.58.2220">
    <property type="entry name" value="Formin, FH2 domain"/>
    <property type="match status" value="1"/>
</dbReference>
<accession>A0AAD7UNQ7</accession>
<dbReference type="Pfam" id="PF06367">
    <property type="entry name" value="Drf_FH3"/>
    <property type="match status" value="1"/>
</dbReference>
<feature type="compositionally biased region" description="Low complexity" evidence="1">
    <location>
        <begin position="575"/>
        <end position="592"/>
    </location>
</feature>
<evidence type="ECO:0000313" key="5">
    <source>
        <dbReference type="Proteomes" id="UP001230188"/>
    </source>
</evidence>
<feature type="region of interest" description="Disordered" evidence="1">
    <location>
        <begin position="460"/>
        <end position="482"/>
    </location>
</feature>
<feature type="compositionally biased region" description="Basic residues" evidence="1">
    <location>
        <begin position="1183"/>
        <end position="1196"/>
    </location>
</feature>
<proteinExistence type="predicted"/>
<dbReference type="PANTHER" id="PTHR46345:SF8">
    <property type="entry name" value="FORMIN 3, ISOFORM B"/>
    <property type="match status" value="1"/>
</dbReference>
<dbReference type="GO" id="GO:0003779">
    <property type="term" value="F:actin binding"/>
    <property type="evidence" value="ECO:0007669"/>
    <property type="project" value="InterPro"/>
</dbReference>
<dbReference type="InterPro" id="IPR042201">
    <property type="entry name" value="FH2_Formin_sf"/>
</dbReference>
<name>A0AAD7UNQ7_9STRA</name>
<dbReference type="SUPFAM" id="SSF101447">
    <property type="entry name" value="Formin homology 2 domain (FH2 domain)"/>
    <property type="match status" value="1"/>
</dbReference>
<dbReference type="InterPro" id="IPR016024">
    <property type="entry name" value="ARM-type_fold"/>
</dbReference>
<sequence length="1196" mass="132998">MEAWLRLECDDVPTLEGVQEVVEALKACGEEDIAELFESKRVGALFAHMEGVNEEAASLESALQLQSAYLSGVKAIMGKVRGLERLCRSTDLVGRLALSLDSPEVSICTQVLELLAVLAVTSEEGYESVRKAMEYFRIAKRESVRFESLVDALASATPTHFKRDVMLFVNTLVNSAPDVEQRVEIRGELVRAGALEAIDRLKQETLSLASSLQGLSEDAYELEVQLQVFETVSENDHRERVATFGTSSIRLDDPDQLFGAIKQHCIEFDSQRQLVELLQYLVAIPCFDPLGKEHWAQILRTAHRVVVGVDDDFALGFEELRTLATWKQALEDRSAKIKDLEKKLQASEKARKDDEKKKEETTAKPGSTLGEDPRYAKYFTMLKMHIPRPAVEAKMTAEGVDPAILDLDPCKPTTTTSPTNETKVKLKDDPKYAKYFKMLKMHLPRPAVEAKMKAEGVDPSVLDMNPEEPMPEAKKNDPPKLGDDPKYAKYFKMLKMHLPRPAVEAKMKAEGVDPSVLDMDPNGPVPSTPKLGDDPKYAKYFKMLKMHLPRPAVEAKMKAEGVDPSVLDMDPEQPVPRSSSLLPKKSAPLKKQGTAKKDDKPKKANPKPRVPMRSLFWSKIEDREKTVWKNLSDESVDLQVDVLEADFAKVRKDDKIVAEKQQQQQKEEKKKEITLVDGKVSQNVGIVLHKLKMTNAEVCEAIVEVDEEKLDPVKCELLLKSCPTPEDAAAVSEFSGDVQALGRVELFFRDVAYIPDIKNRLECMVFKHKLDTTCQSLDDKLNVVTKACERVSRSERLAKLLEVVLKLGNYLNGGTARGGVYGFKLDALPKLATVKSLDNQKTLMNWLVAWCEAKDPSLVGFHDDFPEIEEAARCSLPQWQADLAQLDAKIKLLGSHIAARRKSAPDGDRFVEIMTPFRERAAGEAATLAHRFQATEQRFGALVDSFGEDPKTCGVEEFFKNLLGEFVSAFAKARAQNDKRRAMEEKARQREMAAEKRAQLKQAGDTSESLVNDTFASLKAEAADDILAKLQGPRMRRQATRQRTLAQQQQQNNSGTTKEHTSPTSDRLKGFVDRVQGVKKESGAQKKLDGWRTRGHNPPAWQPSKNAPATSGAADTNSSNTPPPNAERPPPLETPQAIPPTTRPRRASIENQSELRALAADEPAPPPPPNSGGQGGELLAKLQKMKGRKKKPPAPK</sequence>
<dbReference type="GO" id="GO:0071203">
    <property type="term" value="C:WASH complex"/>
    <property type="evidence" value="ECO:0007669"/>
    <property type="project" value="InterPro"/>
</dbReference>
<keyword evidence="5" id="KW-1185">Reference proteome</keyword>
<gene>
    <name evidence="4" type="ORF">CTAYLR_009513</name>
</gene>